<accession>A0A2P2JHC6</accession>
<protein>
    <submittedName>
        <fullName evidence="1">Villin 2 family protein</fullName>
    </submittedName>
</protein>
<dbReference type="AlphaFoldDB" id="A0A2P2JHC6"/>
<reference evidence="1" key="1">
    <citation type="submission" date="2018-02" db="EMBL/GenBank/DDBJ databases">
        <title>Rhizophora mucronata_Transcriptome.</title>
        <authorList>
            <person name="Meera S.P."/>
            <person name="Sreeshan A."/>
            <person name="Augustine A."/>
        </authorList>
    </citation>
    <scope>NUCLEOTIDE SEQUENCE</scope>
    <source>
        <tissue evidence="1">Leaf</tissue>
    </source>
</reference>
<name>A0A2P2JHC6_RHIMU</name>
<organism evidence="1">
    <name type="scientific">Rhizophora mucronata</name>
    <name type="common">Asiatic mangrove</name>
    <dbReference type="NCBI Taxonomy" id="61149"/>
    <lineage>
        <taxon>Eukaryota</taxon>
        <taxon>Viridiplantae</taxon>
        <taxon>Streptophyta</taxon>
        <taxon>Embryophyta</taxon>
        <taxon>Tracheophyta</taxon>
        <taxon>Spermatophyta</taxon>
        <taxon>Magnoliopsida</taxon>
        <taxon>eudicotyledons</taxon>
        <taxon>Gunneridae</taxon>
        <taxon>Pentapetalae</taxon>
        <taxon>rosids</taxon>
        <taxon>fabids</taxon>
        <taxon>Malpighiales</taxon>
        <taxon>Rhizophoraceae</taxon>
        <taxon>Rhizophora</taxon>
    </lineage>
</organism>
<sequence length="30" mass="3349">MKADEPDCRKKHSVEFNDVATGLTCTILLL</sequence>
<evidence type="ECO:0000313" key="1">
    <source>
        <dbReference type="EMBL" id="MBW92870.1"/>
    </source>
</evidence>
<dbReference type="EMBL" id="GGEC01012387">
    <property type="protein sequence ID" value="MBW92870.1"/>
    <property type="molecule type" value="Transcribed_RNA"/>
</dbReference>
<proteinExistence type="predicted"/>